<accession>A0A2T6ZQP2</accession>
<keyword evidence="1" id="KW-0472">Membrane</keyword>
<gene>
    <name evidence="2" type="ORF">B9Z19DRAFT_1085438</name>
</gene>
<proteinExistence type="predicted"/>
<keyword evidence="3" id="KW-1185">Reference proteome</keyword>
<keyword evidence="1" id="KW-0812">Transmembrane</keyword>
<evidence type="ECO:0000313" key="3">
    <source>
        <dbReference type="Proteomes" id="UP000244722"/>
    </source>
</evidence>
<sequence>MYVIVSSIVCLDNNNSVQLKTRKSENFSELVWVYSMQLICVPFSSVSCALTVFGLRH</sequence>
<protein>
    <submittedName>
        <fullName evidence="2">Uncharacterized protein</fullName>
    </submittedName>
</protein>
<evidence type="ECO:0000313" key="2">
    <source>
        <dbReference type="EMBL" id="PUU77809.1"/>
    </source>
</evidence>
<dbReference type="Proteomes" id="UP000244722">
    <property type="component" value="Unassembled WGS sequence"/>
</dbReference>
<name>A0A2T6ZQP2_TUBBO</name>
<reference evidence="2 3" key="1">
    <citation type="submission" date="2017-04" db="EMBL/GenBank/DDBJ databases">
        <title>Draft genome sequence of Tuber borchii Vittad., a whitish edible truffle.</title>
        <authorList>
            <consortium name="DOE Joint Genome Institute"/>
            <person name="Murat C."/>
            <person name="Kuo A."/>
            <person name="Barry K.W."/>
            <person name="Clum A."/>
            <person name="Dockter R.B."/>
            <person name="Fauchery L."/>
            <person name="Iotti M."/>
            <person name="Kohler A."/>
            <person name="Labutti K."/>
            <person name="Lindquist E.A."/>
            <person name="Lipzen A."/>
            <person name="Ohm R.A."/>
            <person name="Wang M."/>
            <person name="Grigoriev I.V."/>
            <person name="Zambonelli A."/>
            <person name="Martin F.M."/>
        </authorList>
    </citation>
    <scope>NUCLEOTIDE SEQUENCE [LARGE SCALE GENOMIC DNA]</scope>
    <source>
        <strain evidence="2 3">Tbo3840</strain>
    </source>
</reference>
<dbReference type="EMBL" id="NESQ01000139">
    <property type="protein sequence ID" value="PUU77809.1"/>
    <property type="molecule type" value="Genomic_DNA"/>
</dbReference>
<comment type="caution">
    <text evidence="2">The sequence shown here is derived from an EMBL/GenBank/DDBJ whole genome shotgun (WGS) entry which is preliminary data.</text>
</comment>
<organism evidence="2 3">
    <name type="scientific">Tuber borchii</name>
    <name type="common">White truffle</name>
    <dbReference type="NCBI Taxonomy" id="42251"/>
    <lineage>
        <taxon>Eukaryota</taxon>
        <taxon>Fungi</taxon>
        <taxon>Dikarya</taxon>
        <taxon>Ascomycota</taxon>
        <taxon>Pezizomycotina</taxon>
        <taxon>Pezizomycetes</taxon>
        <taxon>Pezizales</taxon>
        <taxon>Tuberaceae</taxon>
        <taxon>Tuber</taxon>
    </lineage>
</organism>
<feature type="transmembrane region" description="Helical" evidence="1">
    <location>
        <begin position="31"/>
        <end position="55"/>
    </location>
</feature>
<dbReference type="AlphaFoldDB" id="A0A2T6ZQP2"/>
<keyword evidence="1" id="KW-1133">Transmembrane helix</keyword>
<evidence type="ECO:0000256" key="1">
    <source>
        <dbReference type="SAM" id="Phobius"/>
    </source>
</evidence>